<evidence type="ECO:0000313" key="3">
    <source>
        <dbReference type="Proteomes" id="UP000232722"/>
    </source>
</evidence>
<evidence type="ECO:0000313" key="2">
    <source>
        <dbReference type="EMBL" id="PKC09433.1"/>
    </source>
</evidence>
<evidence type="ECO:0000256" key="1">
    <source>
        <dbReference type="SAM" id="MobiDB-lite"/>
    </source>
</evidence>
<feature type="compositionally biased region" description="Basic and acidic residues" evidence="1">
    <location>
        <begin position="423"/>
        <end position="435"/>
    </location>
</feature>
<reference evidence="2 3" key="1">
    <citation type="submission" date="2016-04" db="EMBL/GenBank/DDBJ databases">
        <title>Genome analyses suggest a sexual origin of heterokaryosis in a supposedly ancient asexual fungus.</title>
        <authorList>
            <person name="Ropars J."/>
            <person name="Sedzielewska K."/>
            <person name="Noel J."/>
            <person name="Charron P."/>
            <person name="Farinelli L."/>
            <person name="Marton T."/>
            <person name="Kruger M."/>
            <person name="Pelin A."/>
            <person name="Brachmann A."/>
            <person name="Corradi N."/>
        </authorList>
    </citation>
    <scope>NUCLEOTIDE SEQUENCE [LARGE SCALE GENOMIC DNA]</scope>
    <source>
        <strain evidence="2 3">A5</strain>
    </source>
</reference>
<dbReference type="Proteomes" id="UP000232722">
    <property type="component" value="Unassembled WGS sequence"/>
</dbReference>
<protein>
    <recommendedName>
        <fullName evidence="4">RING-type domain-containing protein</fullName>
    </recommendedName>
</protein>
<dbReference type="VEuPathDB" id="FungiDB:RhiirFUN_025381"/>
<reference evidence="2 3" key="2">
    <citation type="submission" date="2017-09" db="EMBL/GenBank/DDBJ databases">
        <title>Extensive intraspecific genome diversity in a model arbuscular mycorrhizal fungus.</title>
        <authorList>
            <person name="Chen E.C."/>
            <person name="Morin E."/>
            <person name="Beaudet D."/>
            <person name="Noel J."/>
            <person name="Ndikumana S."/>
            <person name="Charron P."/>
            <person name="St-Onge C."/>
            <person name="Giorgi J."/>
            <person name="Grigoriev I.V."/>
            <person name="Roux C."/>
            <person name="Martin F.M."/>
            <person name="Corradi N."/>
        </authorList>
    </citation>
    <scope>NUCLEOTIDE SEQUENCE [LARGE SCALE GENOMIC DNA]</scope>
    <source>
        <strain evidence="2 3">A5</strain>
    </source>
</reference>
<name>A0A2N0PRH9_9GLOM</name>
<dbReference type="AlphaFoldDB" id="A0A2N0PRH9"/>
<dbReference type="EMBL" id="LLXJ01000461">
    <property type="protein sequence ID" value="PKC09433.1"/>
    <property type="molecule type" value="Genomic_DNA"/>
</dbReference>
<proteinExistence type="predicted"/>
<accession>A0A2N0PRH9</accession>
<dbReference type="VEuPathDB" id="FungiDB:RhiirA1_438178"/>
<sequence>MAILYSFLVRRTFFEVGFLLRRHSLVKPPEGGFCTKYAVLLAKNILTVTDQESLADRNDTPELLQCKRCNENIFTFPLRKEFVGLLCGHYIHRDCLESNKTCLDCHSASNRLFLSQNNHKTTDPSYVVAETGALKSVTSSCNNVETAHEHGLGTSSVKDLPVVNKTEKKTEKSHTNTLQEIHKTINDKSAAVSYVKQQSVLNNRSNEQTPLSDRERELYKRFLPLLANKKLYRKATSAEISAMEANRKEILCWYYYASAFINNVKRFVTDERVGEKTAKGRIYDFIASQDPEIKRGNLCKKTQRAIKIYKLFEKIGIDKIKHVTTYSANLIASFTNNQIQSIIHYFSVEHNEELAGNRDPPITENERNTVNFTSNPNQAINSCSSVEYDEGFQGIQDSATIEIAEQDTTSFTNSEIQDNLSVGHDEGSHEERDPSITETVEQDTFISQGNDSATDSIGSVIVSLKTDSSTDNISQSIVPQELHSSDLDDRTTTVSRNKEYENEYICEQANEHFHASSVYDPSYEKFLDTDNVIIEEFHRLDSTSNNICKETIIPNLSTRKPLTYDRDDNIDDDIDDDIDEELIDHIGREYTKIIRGELASWKLKGQNKHANASCFECRSYGALCPSCFVTDYNTKVRRKLVEIDIEDDEPRTYPCYVPITCILVAFDEFHNHSEESTDHGSLTFSGRGFMFHQKSRDFNDFGSSKLRHHHRYKKNYTRDMYLLDISHGYGKCTISNAGQRFRYTEDFFMHPKWTSCLLIVYMNVYMNVLPTRRVDGI</sequence>
<dbReference type="VEuPathDB" id="FungiDB:FUN_010862"/>
<feature type="region of interest" description="Disordered" evidence="1">
    <location>
        <begin position="419"/>
        <end position="438"/>
    </location>
</feature>
<gene>
    <name evidence="2" type="ORF">RhiirA5_375452</name>
</gene>
<organism evidence="2 3">
    <name type="scientific">Rhizophagus irregularis</name>
    <dbReference type="NCBI Taxonomy" id="588596"/>
    <lineage>
        <taxon>Eukaryota</taxon>
        <taxon>Fungi</taxon>
        <taxon>Fungi incertae sedis</taxon>
        <taxon>Mucoromycota</taxon>
        <taxon>Glomeromycotina</taxon>
        <taxon>Glomeromycetes</taxon>
        <taxon>Glomerales</taxon>
        <taxon>Glomeraceae</taxon>
        <taxon>Rhizophagus</taxon>
    </lineage>
</organism>
<evidence type="ECO:0008006" key="4">
    <source>
        <dbReference type="Google" id="ProtNLM"/>
    </source>
</evidence>
<comment type="caution">
    <text evidence="2">The sequence shown here is derived from an EMBL/GenBank/DDBJ whole genome shotgun (WGS) entry which is preliminary data.</text>
</comment>